<accession>A0A564Z9G9</accession>
<reference evidence="2 3" key="1">
    <citation type="submission" date="2019-07" db="EMBL/GenBank/DDBJ databases">
        <authorList>
            <person name="Jastrzebski P J."/>
            <person name="Paukszto L."/>
            <person name="Jastrzebski P J."/>
        </authorList>
    </citation>
    <scope>NUCLEOTIDE SEQUENCE [LARGE SCALE GENOMIC DNA]</scope>
    <source>
        <strain evidence="2 3">WMS-il1</strain>
    </source>
</reference>
<gene>
    <name evidence="2" type="ORF">WMSIL1_LOCUS13733</name>
</gene>
<feature type="compositionally biased region" description="Low complexity" evidence="1">
    <location>
        <begin position="195"/>
        <end position="208"/>
    </location>
</feature>
<dbReference type="EMBL" id="CABIJS010000697">
    <property type="protein sequence ID" value="VUZ55989.1"/>
    <property type="molecule type" value="Genomic_DNA"/>
</dbReference>
<proteinExistence type="predicted"/>
<organism evidence="2 3">
    <name type="scientific">Hymenolepis diminuta</name>
    <name type="common">Rat tapeworm</name>
    <dbReference type="NCBI Taxonomy" id="6216"/>
    <lineage>
        <taxon>Eukaryota</taxon>
        <taxon>Metazoa</taxon>
        <taxon>Spiralia</taxon>
        <taxon>Lophotrochozoa</taxon>
        <taxon>Platyhelminthes</taxon>
        <taxon>Cestoda</taxon>
        <taxon>Eucestoda</taxon>
        <taxon>Cyclophyllidea</taxon>
        <taxon>Hymenolepididae</taxon>
        <taxon>Hymenolepis</taxon>
    </lineage>
</organism>
<keyword evidence="3" id="KW-1185">Reference proteome</keyword>
<sequence length="269" mass="29900">MGTQQSVLEGTSIGLPEIGLGDRQGSLASLPGVSLPISSGIRPTLPHSMIARFRPDAAQKRRQRPVSCVIPDPAGTPRGQIVVVSPAPRNLYRSSSTPKVFGPSGKWREDPQWEIYQLEHRVPKFEPLAKWRDFEGRDPTPLVEMVKIYKKHYSTASDIVLRKQDEILRLERKLEFDSKRALESMQLRQRGGAFQTSLQQNNSSSLSSPSPPTMTITKAAGTYQLGKIAKGIEELNCRFKACDKLLNDLKLQAEEIDMVMGSECEKVGS</sequence>
<dbReference type="Proteomes" id="UP000321570">
    <property type="component" value="Unassembled WGS sequence"/>
</dbReference>
<dbReference type="AlphaFoldDB" id="A0A564Z9G9"/>
<evidence type="ECO:0000313" key="2">
    <source>
        <dbReference type="EMBL" id="VUZ55989.1"/>
    </source>
</evidence>
<name>A0A564Z9G9_HYMDI</name>
<evidence type="ECO:0000256" key="1">
    <source>
        <dbReference type="SAM" id="MobiDB-lite"/>
    </source>
</evidence>
<evidence type="ECO:0000313" key="3">
    <source>
        <dbReference type="Proteomes" id="UP000321570"/>
    </source>
</evidence>
<protein>
    <submittedName>
        <fullName evidence="2">Uncharacterized protein</fullName>
    </submittedName>
</protein>
<feature type="region of interest" description="Disordered" evidence="1">
    <location>
        <begin position="191"/>
        <end position="214"/>
    </location>
</feature>